<gene>
    <name evidence="1" type="ORF">AVEN_173685_1</name>
</gene>
<evidence type="ECO:0000313" key="2">
    <source>
        <dbReference type="Proteomes" id="UP000499080"/>
    </source>
</evidence>
<keyword evidence="2" id="KW-1185">Reference proteome</keyword>
<evidence type="ECO:0000313" key="1">
    <source>
        <dbReference type="EMBL" id="GBM32639.1"/>
    </source>
</evidence>
<name>A0A4Y2EWG3_ARAVE</name>
<protein>
    <submittedName>
        <fullName evidence="1">Uncharacterized protein</fullName>
    </submittedName>
</protein>
<sequence length="85" mass="9545">MIGIFTESFISFSLTTHARPGDDTGIIRSNSRGTFAGVDLKDRGKFASLKIQVIPGSDTRNSMQFRKCLRRYSGFRWIPVVAGFR</sequence>
<comment type="caution">
    <text evidence="1">The sequence shown here is derived from an EMBL/GenBank/DDBJ whole genome shotgun (WGS) entry which is preliminary data.</text>
</comment>
<proteinExistence type="predicted"/>
<accession>A0A4Y2EWG3</accession>
<dbReference type="Proteomes" id="UP000499080">
    <property type="component" value="Unassembled WGS sequence"/>
</dbReference>
<organism evidence="1 2">
    <name type="scientific">Araneus ventricosus</name>
    <name type="common">Orbweaver spider</name>
    <name type="synonym">Epeira ventricosa</name>
    <dbReference type="NCBI Taxonomy" id="182803"/>
    <lineage>
        <taxon>Eukaryota</taxon>
        <taxon>Metazoa</taxon>
        <taxon>Ecdysozoa</taxon>
        <taxon>Arthropoda</taxon>
        <taxon>Chelicerata</taxon>
        <taxon>Arachnida</taxon>
        <taxon>Araneae</taxon>
        <taxon>Araneomorphae</taxon>
        <taxon>Entelegynae</taxon>
        <taxon>Araneoidea</taxon>
        <taxon>Araneidae</taxon>
        <taxon>Araneus</taxon>
    </lineage>
</organism>
<dbReference type="AlphaFoldDB" id="A0A4Y2EWG3"/>
<dbReference type="EMBL" id="BGPR01093890">
    <property type="protein sequence ID" value="GBM32639.1"/>
    <property type="molecule type" value="Genomic_DNA"/>
</dbReference>
<reference evidence="1 2" key="1">
    <citation type="journal article" date="2019" name="Sci. Rep.">
        <title>Orb-weaving spider Araneus ventricosus genome elucidates the spidroin gene catalogue.</title>
        <authorList>
            <person name="Kono N."/>
            <person name="Nakamura H."/>
            <person name="Ohtoshi R."/>
            <person name="Moran D.A.P."/>
            <person name="Shinohara A."/>
            <person name="Yoshida Y."/>
            <person name="Fujiwara M."/>
            <person name="Mori M."/>
            <person name="Tomita M."/>
            <person name="Arakawa K."/>
        </authorList>
    </citation>
    <scope>NUCLEOTIDE SEQUENCE [LARGE SCALE GENOMIC DNA]</scope>
</reference>